<evidence type="ECO:0000313" key="2">
    <source>
        <dbReference type="EMBL" id="XDP45838.1"/>
    </source>
</evidence>
<dbReference type="EMBL" id="CP163302">
    <property type="protein sequence ID" value="XDP45838.1"/>
    <property type="molecule type" value="Genomic_DNA"/>
</dbReference>
<evidence type="ECO:0000259" key="1">
    <source>
        <dbReference type="Pfam" id="PF13577"/>
    </source>
</evidence>
<dbReference type="Pfam" id="PF13577">
    <property type="entry name" value="SnoaL_4"/>
    <property type="match status" value="1"/>
</dbReference>
<dbReference type="Gene3D" id="3.10.450.50">
    <property type="match status" value="1"/>
</dbReference>
<protein>
    <submittedName>
        <fullName evidence="2">Nuclear transport factor 2 family protein</fullName>
    </submittedName>
</protein>
<gene>
    <name evidence="2" type="ORF">AB5L97_02130</name>
</gene>
<reference evidence="2" key="1">
    <citation type="submission" date="2024-07" db="EMBL/GenBank/DDBJ databases">
        <authorList>
            <person name="fu j."/>
        </authorList>
    </citation>
    <scope>NUCLEOTIDE SEQUENCE</scope>
    <source>
        <strain evidence="2">P10A9</strain>
    </source>
</reference>
<name>A0AB39L4Q4_9MICC</name>
<dbReference type="InterPro" id="IPR032710">
    <property type="entry name" value="NTF2-like_dom_sf"/>
</dbReference>
<dbReference type="InterPro" id="IPR037401">
    <property type="entry name" value="SnoaL-like"/>
</dbReference>
<organism evidence="2">
    <name type="scientific">Sinomonas puerhi</name>
    <dbReference type="NCBI Taxonomy" id="3238584"/>
    <lineage>
        <taxon>Bacteria</taxon>
        <taxon>Bacillati</taxon>
        <taxon>Actinomycetota</taxon>
        <taxon>Actinomycetes</taxon>
        <taxon>Micrococcales</taxon>
        <taxon>Micrococcaceae</taxon>
        <taxon>Sinomonas</taxon>
    </lineage>
</organism>
<accession>A0AB39L4Q4</accession>
<dbReference type="AlphaFoldDB" id="A0AB39L4Q4"/>
<proteinExistence type="predicted"/>
<dbReference type="KEGG" id="spue:AB5L97_02130"/>
<sequence length="180" mass="20860">MTQDSLLDFADHQLISRLKADYFFAIDTKDWNRLRGLFADGARFEGFPFASGGPEAFVAGVSTWLARMRSVHHGMMPDLRAVGADLVRGRWTMTDYLTWTDRDFDYKGFAVPGMYGIRGYGYYDEEYVRCQDARWRISFMRLTRLWIDPLRGDYLQPPAYDVPSVETRWLDPVGERTLGS</sequence>
<dbReference type="SUPFAM" id="SSF54427">
    <property type="entry name" value="NTF2-like"/>
    <property type="match status" value="1"/>
</dbReference>
<dbReference type="RefSeq" id="WP_369046265.1">
    <property type="nucleotide sequence ID" value="NZ_CP163302.1"/>
</dbReference>
<feature type="domain" description="SnoaL-like" evidence="1">
    <location>
        <begin position="11"/>
        <end position="141"/>
    </location>
</feature>